<evidence type="ECO:0000259" key="13">
    <source>
        <dbReference type="Pfam" id="PF00593"/>
    </source>
</evidence>
<evidence type="ECO:0000256" key="6">
    <source>
        <dbReference type="ARBA" id="ARBA00023065"/>
    </source>
</evidence>
<dbReference type="InterPro" id="IPR036942">
    <property type="entry name" value="Beta-barrel_TonB_sf"/>
</dbReference>
<keyword evidence="2 10" id="KW-0813">Transport</keyword>
<evidence type="ECO:0000256" key="11">
    <source>
        <dbReference type="RuleBase" id="RU003357"/>
    </source>
</evidence>
<dbReference type="EMBL" id="PYAW01000001">
    <property type="protein sequence ID" value="PSL48909.1"/>
    <property type="molecule type" value="Genomic_DNA"/>
</dbReference>
<dbReference type="GO" id="GO:0015889">
    <property type="term" value="P:cobalamin transport"/>
    <property type="evidence" value="ECO:0007669"/>
    <property type="project" value="TreeGrafter"/>
</dbReference>
<dbReference type="Gene3D" id="2.40.170.20">
    <property type="entry name" value="TonB-dependent receptor, beta-barrel domain"/>
    <property type="match status" value="1"/>
</dbReference>
<accession>A0A2P8HRP7</accession>
<evidence type="ECO:0000256" key="4">
    <source>
        <dbReference type="ARBA" id="ARBA00022692"/>
    </source>
</evidence>
<dbReference type="RefSeq" id="WP_106526181.1">
    <property type="nucleotide sequence ID" value="NZ_PYAW01000001.1"/>
</dbReference>
<name>A0A2P8HRP7_CHINA</name>
<dbReference type="InterPro" id="IPR000531">
    <property type="entry name" value="Beta-barrel_TonB"/>
</dbReference>
<dbReference type="InterPro" id="IPR012910">
    <property type="entry name" value="Plug_dom"/>
</dbReference>
<comment type="similarity">
    <text evidence="10 11">Belongs to the TonB-dependent receptor family.</text>
</comment>
<keyword evidence="5 12" id="KW-0732">Signal</keyword>
<evidence type="ECO:0000256" key="3">
    <source>
        <dbReference type="ARBA" id="ARBA00022452"/>
    </source>
</evidence>
<keyword evidence="7 11" id="KW-0798">TonB box</keyword>
<dbReference type="PROSITE" id="PS52016">
    <property type="entry name" value="TONB_DEPENDENT_REC_3"/>
    <property type="match status" value="1"/>
</dbReference>
<evidence type="ECO:0000256" key="12">
    <source>
        <dbReference type="SAM" id="SignalP"/>
    </source>
</evidence>
<organism evidence="15 16">
    <name type="scientific">Chitinophaga niastensis</name>
    <dbReference type="NCBI Taxonomy" id="536980"/>
    <lineage>
        <taxon>Bacteria</taxon>
        <taxon>Pseudomonadati</taxon>
        <taxon>Bacteroidota</taxon>
        <taxon>Chitinophagia</taxon>
        <taxon>Chitinophagales</taxon>
        <taxon>Chitinophagaceae</taxon>
        <taxon>Chitinophaga</taxon>
    </lineage>
</organism>
<dbReference type="GO" id="GO:0006811">
    <property type="term" value="P:monoatomic ion transport"/>
    <property type="evidence" value="ECO:0007669"/>
    <property type="project" value="UniProtKB-KW"/>
</dbReference>
<dbReference type="SUPFAM" id="SSF56935">
    <property type="entry name" value="Porins"/>
    <property type="match status" value="1"/>
</dbReference>
<proteinExistence type="inferred from homology"/>
<sequence>MQMKFYATLFSILGWYTAAMAQDSNRVSQLNEITVTASKGPQKASETGKVVTILTHEYLQKNSGKTIASILNQQAGLVINGAENNRGTVPDVYMRGATNGNALILVDGLPVNDASQIAGTFDLNFISPDQVERIEILRGSQSTLYGSNAVAGVINIITRKNSDKKFGVGVNASYGSYRDYQSNVNVHGNLGHFSYMLGYKHEKTTGFSEAYDSTGKAGFDKDGFSQNSVFAKMGLQAGSRWNFQYLLNWSKYHHDLDEGAFIDDKDYTSKSRYLLNGFSSEYKFKKGSWHFLYSYQRNKRDILNDSIDVPVNAYAKFDSSVFISNTHQFETYVNWDVTNQVRLISGGAFTLSKTNQYDRLLSLWPGSTVATTILSPDSSNTNQTSLYASLLLHNMGSFNLELGGRFNYHSLYGNNQTISFNPSYLINQQHKLFINISSAYRVPTLYQLYATGYGNKGLKPETTTSYEAGYQATVAHNTLDFRVTGFARDTRDLIIFYYDPATYFSQYRNADKQQAYGAEIEANWSITRALELTVNYTYVDGRITQRQQNNKDSIYYNLYRVPRHALNATLGYQVTRAFYASATYKYMGQRYEGVKPMGDYYTLDLYGEYKFGNLLKIFAGFRNITDNQYFDILGYNTRRFNFNTGIVFNL</sequence>
<feature type="domain" description="TonB-dependent receptor plug" evidence="14">
    <location>
        <begin position="45"/>
        <end position="153"/>
    </location>
</feature>
<dbReference type="Pfam" id="PF07715">
    <property type="entry name" value="Plug"/>
    <property type="match status" value="1"/>
</dbReference>
<feature type="signal peptide" evidence="12">
    <location>
        <begin position="1"/>
        <end position="21"/>
    </location>
</feature>
<dbReference type="OrthoDB" id="9764669at2"/>
<protein>
    <submittedName>
        <fullName evidence="15">Vitamin B12 transporter</fullName>
    </submittedName>
</protein>
<keyword evidence="16" id="KW-1185">Reference proteome</keyword>
<evidence type="ECO:0000256" key="2">
    <source>
        <dbReference type="ARBA" id="ARBA00022448"/>
    </source>
</evidence>
<keyword evidence="6" id="KW-0406">Ion transport</keyword>
<dbReference type="InterPro" id="IPR037066">
    <property type="entry name" value="Plug_dom_sf"/>
</dbReference>
<reference evidence="15 16" key="1">
    <citation type="submission" date="2018-03" db="EMBL/GenBank/DDBJ databases">
        <title>Genomic Encyclopedia of Archaeal and Bacterial Type Strains, Phase II (KMG-II): from individual species to whole genera.</title>
        <authorList>
            <person name="Goeker M."/>
        </authorList>
    </citation>
    <scope>NUCLEOTIDE SEQUENCE [LARGE SCALE GENOMIC DNA]</scope>
    <source>
        <strain evidence="15 16">DSM 24859</strain>
    </source>
</reference>
<dbReference type="GO" id="GO:0009279">
    <property type="term" value="C:cell outer membrane"/>
    <property type="evidence" value="ECO:0007669"/>
    <property type="project" value="UniProtKB-SubCell"/>
</dbReference>
<dbReference type="Proteomes" id="UP000240971">
    <property type="component" value="Unassembled WGS sequence"/>
</dbReference>
<comment type="subcellular location">
    <subcellularLocation>
        <location evidence="1 10">Cell outer membrane</location>
        <topology evidence="1 10">Multi-pass membrane protein</topology>
    </subcellularLocation>
</comment>
<keyword evidence="4 10" id="KW-0812">Transmembrane</keyword>
<dbReference type="Pfam" id="PF00593">
    <property type="entry name" value="TonB_dep_Rec_b-barrel"/>
    <property type="match status" value="1"/>
</dbReference>
<evidence type="ECO:0000256" key="1">
    <source>
        <dbReference type="ARBA" id="ARBA00004571"/>
    </source>
</evidence>
<dbReference type="InterPro" id="IPR039426">
    <property type="entry name" value="TonB-dep_rcpt-like"/>
</dbReference>
<evidence type="ECO:0000259" key="14">
    <source>
        <dbReference type="Pfam" id="PF07715"/>
    </source>
</evidence>
<gene>
    <name evidence="15" type="ORF">CLV51_101238</name>
</gene>
<dbReference type="AlphaFoldDB" id="A0A2P8HRP7"/>
<dbReference type="CDD" id="cd01347">
    <property type="entry name" value="ligand_gated_channel"/>
    <property type="match status" value="1"/>
</dbReference>
<evidence type="ECO:0000256" key="5">
    <source>
        <dbReference type="ARBA" id="ARBA00022729"/>
    </source>
</evidence>
<evidence type="ECO:0000256" key="8">
    <source>
        <dbReference type="ARBA" id="ARBA00023136"/>
    </source>
</evidence>
<feature type="chain" id="PRO_5015180189" evidence="12">
    <location>
        <begin position="22"/>
        <end position="650"/>
    </location>
</feature>
<comment type="caution">
    <text evidence="15">The sequence shown here is derived from an EMBL/GenBank/DDBJ whole genome shotgun (WGS) entry which is preliminary data.</text>
</comment>
<keyword evidence="3 10" id="KW-1134">Transmembrane beta strand</keyword>
<evidence type="ECO:0000313" key="16">
    <source>
        <dbReference type="Proteomes" id="UP000240971"/>
    </source>
</evidence>
<evidence type="ECO:0000256" key="9">
    <source>
        <dbReference type="ARBA" id="ARBA00023237"/>
    </source>
</evidence>
<keyword evidence="8 10" id="KW-0472">Membrane</keyword>
<evidence type="ECO:0000313" key="15">
    <source>
        <dbReference type="EMBL" id="PSL48909.1"/>
    </source>
</evidence>
<evidence type="ECO:0000256" key="10">
    <source>
        <dbReference type="PROSITE-ProRule" id="PRU01360"/>
    </source>
</evidence>
<dbReference type="PANTHER" id="PTHR30069:SF53">
    <property type="entry name" value="COLICIN I RECEPTOR-RELATED"/>
    <property type="match status" value="1"/>
</dbReference>
<keyword evidence="9 10" id="KW-0998">Cell outer membrane</keyword>
<dbReference type="PANTHER" id="PTHR30069">
    <property type="entry name" value="TONB-DEPENDENT OUTER MEMBRANE RECEPTOR"/>
    <property type="match status" value="1"/>
</dbReference>
<evidence type="ECO:0000256" key="7">
    <source>
        <dbReference type="ARBA" id="ARBA00023077"/>
    </source>
</evidence>
<feature type="domain" description="TonB-dependent receptor-like beta-barrel" evidence="13">
    <location>
        <begin position="234"/>
        <end position="624"/>
    </location>
</feature>
<dbReference type="Gene3D" id="2.170.130.10">
    <property type="entry name" value="TonB-dependent receptor, plug domain"/>
    <property type="match status" value="1"/>
</dbReference>